<dbReference type="GO" id="GO:0061522">
    <property type="term" value="F:1,4-dihydroxy-2-naphthoyl-CoA thioesterase activity"/>
    <property type="evidence" value="ECO:0007669"/>
    <property type="project" value="TreeGrafter"/>
</dbReference>
<dbReference type="EMBL" id="FNBW01000002">
    <property type="protein sequence ID" value="SDF30196.1"/>
    <property type="molecule type" value="Genomic_DNA"/>
</dbReference>
<dbReference type="InterPro" id="IPR003736">
    <property type="entry name" value="PAAI_dom"/>
</dbReference>
<dbReference type="Proteomes" id="UP000198615">
    <property type="component" value="Unassembled WGS sequence"/>
</dbReference>
<dbReference type="NCBIfam" id="TIGR00369">
    <property type="entry name" value="unchar_dom_1"/>
    <property type="match status" value="1"/>
</dbReference>
<dbReference type="SUPFAM" id="SSF54637">
    <property type="entry name" value="Thioesterase/thiol ester dehydrase-isomerase"/>
    <property type="match status" value="1"/>
</dbReference>
<dbReference type="OrthoDB" id="9813282at2"/>
<accession>A0A8G2BFJ5</accession>
<sequence>MSERSRTYSWADPAPLSEATRTLDGLTLLTRIKDGDLPAPSIAATMGFRLAEVSQGRAVFEGDWQAFLTNPAGTLHGGWYGTILDSAMGCAVHSTLPAGTGYTTLEYKVHITRGAGPDTGVLRAEGQVVHSGRRTATAEAKLVDGTGKVFAHATTTCLIL</sequence>
<dbReference type="InterPro" id="IPR029069">
    <property type="entry name" value="HotDog_dom_sf"/>
</dbReference>
<dbReference type="InterPro" id="IPR006683">
    <property type="entry name" value="Thioestr_dom"/>
</dbReference>
<dbReference type="Gene3D" id="3.10.129.10">
    <property type="entry name" value="Hotdog Thioesterase"/>
    <property type="match status" value="1"/>
</dbReference>
<name>A0A8G2BFJ5_9PROT</name>
<comment type="caution">
    <text evidence="3">The sequence shown here is derived from an EMBL/GenBank/DDBJ whole genome shotgun (WGS) entry which is preliminary data.</text>
</comment>
<reference evidence="3 4" key="1">
    <citation type="submission" date="2016-10" db="EMBL/GenBank/DDBJ databases">
        <authorList>
            <person name="Varghese N."/>
            <person name="Submissions S."/>
        </authorList>
    </citation>
    <scope>NUCLEOTIDE SEQUENCE [LARGE SCALE GENOMIC DNA]</scope>
    <source>
        <strain evidence="3 4">DSM 18839</strain>
    </source>
</reference>
<evidence type="ECO:0000259" key="2">
    <source>
        <dbReference type="Pfam" id="PF03061"/>
    </source>
</evidence>
<dbReference type="PANTHER" id="PTHR43240">
    <property type="entry name" value="1,4-DIHYDROXY-2-NAPHTHOYL-COA THIOESTERASE 1"/>
    <property type="match status" value="1"/>
</dbReference>
<evidence type="ECO:0000256" key="1">
    <source>
        <dbReference type="ARBA" id="ARBA00022801"/>
    </source>
</evidence>
<feature type="domain" description="Thioesterase" evidence="2">
    <location>
        <begin position="73"/>
        <end position="149"/>
    </location>
</feature>
<dbReference type="RefSeq" id="WP_028793759.1">
    <property type="nucleotide sequence ID" value="NZ_FNBW01000002.1"/>
</dbReference>
<keyword evidence="4" id="KW-1185">Reference proteome</keyword>
<gene>
    <name evidence="3" type="ORF">SAMN05660686_00958</name>
</gene>
<dbReference type="Pfam" id="PF03061">
    <property type="entry name" value="4HBT"/>
    <property type="match status" value="1"/>
</dbReference>
<dbReference type="CDD" id="cd03443">
    <property type="entry name" value="PaaI_thioesterase"/>
    <property type="match status" value="1"/>
</dbReference>
<evidence type="ECO:0000313" key="4">
    <source>
        <dbReference type="Proteomes" id="UP000198615"/>
    </source>
</evidence>
<dbReference type="AlphaFoldDB" id="A0A8G2BFJ5"/>
<dbReference type="PANTHER" id="PTHR43240:SF1">
    <property type="entry name" value="BLR5584 PROTEIN"/>
    <property type="match status" value="1"/>
</dbReference>
<dbReference type="GO" id="GO:0005829">
    <property type="term" value="C:cytosol"/>
    <property type="evidence" value="ECO:0007669"/>
    <property type="project" value="TreeGrafter"/>
</dbReference>
<keyword evidence="1" id="KW-0378">Hydrolase</keyword>
<proteinExistence type="predicted"/>
<evidence type="ECO:0000313" key="3">
    <source>
        <dbReference type="EMBL" id="SDF30196.1"/>
    </source>
</evidence>
<protein>
    <submittedName>
        <fullName evidence="3">Uncharacterized domain 1-containing protein</fullName>
    </submittedName>
</protein>
<organism evidence="3 4">
    <name type="scientific">Thalassobaculum litoreum DSM 18839</name>
    <dbReference type="NCBI Taxonomy" id="1123362"/>
    <lineage>
        <taxon>Bacteria</taxon>
        <taxon>Pseudomonadati</taxon>
        <taxon>Pseudomonadota</taxon>
        <taxon>Alphaproteobacteria</taxon>
        <taxon>Rhodospirillales</taxon>
        <taxon>Thalassobaculaceae</taxon>
        <taxon>Thalassobaculum</taxon>
    </lineage>
</organism>